<dbReference type="InterPro" id="IPR005467">
    <property type="entry name" value="His_kinase_dom"/>
</dbReference>
<gene>
    <name evidence="11" type="ORF">H9761_02705</name>
</gene>
<evidence type="ECO:0000256" key="5">
    <source>
        <dbReference type="ARBA" id="ARBA00022692"/>
    </source>
</evidence>
<dbReference type="PANTHER" id="PTHR45436">
    <property type="entry name" value="SENSOR HISTIDINE KINASE YKOH"/>
    <property type="match status" value="1"/>
</dbReference>
<dbReference type="PROSITE" id="PS50109">
    <property type="entry name" value="HIS_KIN"/>
    <property type="match status" value="1"/>
</dbReference>
<dbReference type="AlphaFoldDB" id="A0A9D2NEL6"/>
<reference evidence="11" key="1">
    <citation type="journal article" date="2021" name="PeerJ">
        <title>Extensive microbial diversity within the chicken gut microbiome revealed by metagenomics and culture.</title>
        <authorList>
            <person name="Gilroy R."/>
            <person name="Ravi A."/>
            <person name="Getino M."/>
            <person name="Pursley I."/>
            <person name="Horton D.L."/>
            <person name="Alikhan N.F."/>
            <person name="Baker D."/>
            <person name="Gharbi K."/>
            <person name="Hall N."/>
            <person name="Watson M."/>
            <person name="Adriaenssens E.M."/>
            <person name="Foster-Nyarko E."/>
            <person name="Jarju S."/>
            <person name="Secka A."/>
            <person name="Antonio M."/>
            <person name="Oren A."/>
            <person name="Chaudhuri R.R."/>
            <person name="La Ragione R."/>
            <person name="Hildebrand F."/>
            <person name="Pallen M.J."/>
        </authorList>
    </citation>
    <scope>NUCLEOTIDE SEQUENCE</scope>
    <source>
        <strain evidence="11">USAMLcec2-132</strain>
    </source>
</reference>
<accession>A0A9D2NEL6</accession>
<dbReference type="EMBL" id="DWWS01000013">
    <property type="protein sequence ID" value="HJC22600.1"/>
    <property type="molecule type" value="Genomic_DNA"/>
</dbReference>
<dbReference type="SMART" id="SM00388">
    <property type="entry name" value="HisKA"/>
    <property type="match status" value="1"/>
</dbReference>
<dbReference type="FunFam" id="1.10.287.130:FF:000001">
    <property type="entry name" value="Two-component sensor histidine kinase"/>
    <property type="match status" value="1"/>
</dbReference>
<feature type="transmembrane region" description="Helical" evidence="9">
    <location>
        <begin position="12"/>
        <end position="34"/>
    </location>
</feature>
<comment type="caution">
    <text evidence="11">The sequence shown here is derived from an EMBL/GenBank/DDBJ whole genome shotgun (WGS) entry which is preliminary data.</text>
</comment>
<dbReference type="SMART" id="SM00387">
    <property type="entry name" value="HATPase_c"/>
    <property type="match status" value="1"/>
</dbReference>
<evidence type="ECO:0000256" key="2">
    <source>
        <dbReference type="ARBA" id="ARBA00012438"/>
    </source>
</evidence>
<evidence type="ECO:0000256" key="8">
    <source>
        <dbReference type="ARBA" id="ARBA00023012"/>
    </source>
</evidence>
<keyword evidence="9" id="KW-0472">Membrane</keyword>
<comment type="catalytic activity">
    <reaction evidence="1">
        <text>ATP + protein L-histidine = ADP + protein N-phospho-L-histidine.</text>
        <dbReference type="EC" id="2.7.13.3"/>
    </reaction>
</comment>
<dbReference type="InterPro" id="IPR050428">
    <property type="entry name" value="TCS_sensor_his_kinase"/>
</dbReference>
<feature type="domain" description="Histidine kinase" evidence="10">
    <location>
        <begin position="189"/>
        <end position="445"/>
    </location>
</feature>
<dbReference type="InterPro" id="IPR003661">
    <property type="entry name" value="HisK_dim/P_dom"/>
</dbReference>
<dbReference type="EC" id="2.7.13.3" evidence="2"/>
<keyword evidence="5 9" id="KW-0812">Transmembrane</keyword>
<evidence type="ECO:0000259" key="10">
    <source>
        <dbReference type="PROSITE" id="PS50109"/>
    </source>
</evidence>
<dbReference type="GO" id="GO:0000155">
    <property type="term" value="F:phosphorelay sensor kinase activity"/>
    <property type="evidence" value="ECO:0007669"/>
    <property type="project" value="InterPro"/>
</dbReference>
<dbReference type="InterPro" id="IPR036890">
    <property type="entry name" value="HATPase_C_sf"/>
</dbReference>
<protein>
    <recommendedName>
        <fullName evidence="2">histidine kinase</fullName>
        <ecNumber evidence="2">2.7.13.3</ecNumber>
    </recommendedName>
</protein>
<keyword evidence="3" id="KW-0597">Phosphoprotein</keyword>
<proteinExistence type="predicted"/>
<dbReference type="Gene3D" id="3.30.565.10">
    <property type="entry name" value="Histidine kinase-like ATPase, C-terminal domain"/>
    <property type="match status" value="1"/>
</dbReference>
<evidence type="ECO:0000256" key="4">
    <source>
        <dbReference type="ARBA" id="ARBA00022679"/>
    </source>
</evidence>
<evidence type="ECO:0000256" key="6">
    <source>
        <dbReference type="ARBA" id="ARBA00022777"/>
    </source>
</evidence>
<sequence>MKEISRLRRKFIIYNMLIVTAVIGITFTALVFVLQRRGDEEGRLILERAVAQPGERLIFDAVPQVRLPYFSVLVTESGEVVMRESAYNSFPDAGYLERLALLGMAAEADNGIMDGYQLRYLRVEQPAGHLLVFADTSYEDTVHSALLRYGGLACAAIWLVFLGLSFLFSHWVVRPIARSLRLQKQFVADASHELKTPLTVITANAELLQERCTDLPEEAGRWIAHIDQECRDMRALVESLLLLAKGDIRSRKREEWERVSFSDLVTEKLLVFEPLFYQEGKELHYEVTEQIFVKGNAPQLGQLVKVLLDNAVKYASGAQNGAEQDGEASLPVQSDLPAQSGRLARAGGIRGEARKGGGRVEVRLEPYGRSRARLWVNSEGEPIPKEKRTLIFQRFYRDERARSSRTGYGLGLAIAGEIAANHRAAIGVEYRNGMNCFYVTLRACRTEKGTPCGKG</sequence>
<dbReference type="GO" id="GO:0005886">
    <property type="term" value="C:plasma membrane"/>
    <property type="evidence" value="ECO:0007669"/>
    <property type="project" value="TreeGrafter"/>
</dbReference>
<evidence type="ECO:0000313" key="12">
    <source>
        <dbReference type="Proteomes" id="UP000823891"/>
    </source>
</evidence>
<dbReference type="InterPro" id="IPR003594">
    <property type="entry name" value="HATPase_dom"/>
</dbReference>
<keyword evidence="7 9" id="KW-1133">Transmembrane helix</keyword>
<evidence type="ECO:0000256" key="3">
    <source>
        <dbReference type="ARBA" id="ARBA00022553"/>
    </source>
</evidence>
<dbReference type="SUPFAM" id="SSF55874">
    <property type="entry name" value="ATPase domain of HSP90 chaperone/DNA topoisomerase II/histidine kinase"/>
    <property type="match status" value="1"/>
</dbReference>
<reference evidence="11" key="2">
    <citation type="submission" date="2021-04" db="EMBL/GenBank/DDBJ databases">
        <authorList>
            <person name="Gilroy R."/>
        </authorList>
    </citation>
    <scope>NUCLEOTIDE SEQUENCE</scope>
    <source>
        <strain evidence="11">USAMLcec2-132</strain>
    </source>
</reference>
<keyword evidence="6 11" id="KW-0418">Kinase</keyword>
<organism evidence="11 12">
    <name type="scientific">Candidatus Eisenbergiella merdavium</name>
    <dbReference type="NCBI Taxonomy" id="2838551"/>
    <lineage>
        <taxon>Bacteria</taxon>
        <taxon>Bacillati</taxon>
        <taxon>Bacillota</taxon>
        <taxon>Clostridia</taxon>
        <taxon>Lachnospirales</taxon>
        <taxon>Lachnospiraceae</taxon>
        <taxon>Eisenbergiella</taxon>
    </lineage>
</organism>
<dbReference type="SUPFAM" id="SSF47384">
    <property type="entry name" value="Homodimeric domain of signal transducing histidine kinase"/>
    <property type="match status" value="1"/>
</dbReference>
<name>A0A9D2NEL6_9FIRM</name>
<evidence type="ECO:0000256" key="1">
    <source>
        <dbReference type="ARBA" id="ARBA00000085"/>
    </source>
</evidence>
<dbReference type="Pfam" id="PF02518">
    <property type="entry name" value="HATPase_c"/>
    <property type="match status" value="1"/>
</dbReference>
<keyword evidence="4" id="KW-0808">Transferase</keyword>
<evidence type="ECO:0000313" key="11">
    <source>
        <dbReference type="EMBL" id="HJC22600.1"/>
    </source>
</evidence>
<evidence type="ECO:0000256" key="9">
    <source>
        <dbReference type="SAM" id="Phobius"/>
    </source>
</evidence>
<dbReference type="PANTHER" id="PTHR45436:SF5">
    <property type="entry name" value="SENSOR HISTIDINE KINASE TRCS"/>
    <property type="match status" value="1"/>
</dbReference>
<dbReference type="CDD" id="cd00082">
    <property type="entry name" value="HisKA"/>
    <property type="match status" value="1"/>
</dbReference>
<dbReference type="Proteomes" id="UP000823891">
    <property type="component" value="Unassembled WGS sequence"/>
</dbReference>
<evidence type="ECO:0000256" key="7">
    <source>
        <dbReference type="ARBA" id="ARBA00022989"/>
    </source>
</evidence>
<dbReference type="Gene3D" id="1.10.287.130">
    <property type="match status" value="1"/>
</dbReference>
<keyword evidence="8" id="KW-0902">Two-component regulatory system</keyword>
<dbReference type="Pfam" id="PF00512">
    <property type="entry name" value="HisKA"/>
    <property type="match status" value="1"/>
</dbReference>
<feature type="transmembrane region" description="Helical" evidence="9">
    <location>
        <begin position="149"/>
        <end position="173"/>
    </location>
</feature>
<dbReference type="InterPro" id="IPR036097">
    <property type="entry name" value="HisK_dim/P_sf"/>
</dbReference>